<evidence type="ECO:0000256" key="2">
    <source>
        <dbReference type="ARBA" id="ARBA00022723"/>
    </source>
</evidence>
<feature type="compositionally biased region" description="Polar residues" evidence="10">
    <location>
        <begin position="678"/>
        <end position="696"/>
    </location>
</feature>
<feature type="region of interest" description="Disordered" evidence="10">
    <location>
        <begin position="306"/>
        <end position="339"/>
    </location>
</feature>
<feature type="region of interest" description="Disordered" evidence="10">
    <location>
        <begin position="675"/>
        <end position="701"/>
    </location>
</feature>
<feature type="domain" description="C2H2-type" evidence="11">
    <location>
        <begin position="706"/>
        <end position="736"/>
    </location>
</feature>
<keyword evidence="5" id="KW-0862">Zinc</keyword>
<dbReference type="GO" id="GO:0000981">
    <property type="term" value="F:DNA-binding transcription factor activity, RNA polymerase II-specific"/>
    <property type="evidence" value="ECO:0007669"/>
    <property type="project" value="UniProtKB-ARBA"/>
</dbReference>
<dbReference type="GO" id="GO:0000978">
    <property type="term" value="F:RNA polymerase II cis-regulatory region sequence-specific DNA binding"/>
    <property type="evidence" value="ECO:0007669"/>
    <property type="project" value="TreeGrafter"/>
</dbReference>
<accession>A0A316ZH77</accession>
<evidence type="ECO:0000256" key="8">
    <source>
        <dbReference type="ARBA" id="ARBA00023242"/>
    </source>
</evidence>
<keyword evidence="7" id="KW-0804">Transcription</keyword>
<feature type="region of interest" description="Disordered" evidence="10">
    <location>
        <begin position="629"/>
        <end position="652"/>
    </location>
</feature>
<dbReference type="PROSITE" id="PS00028">
    <property type="entry name" value="ZINC_FINGER_C2H2_1"/>
    <property type="match status" value="3"/>
</dbReference>
<evidence type="ECO:0000313" key="12">
    <source>
        <dbReference type="EMBL" id="PWO01111.1"/>
    </source>
</evidence>
<feature type="compositionally biased region" description="Low complexity" evidence="10">
    <location>
        <begin position="897"/>
        <end position="909"/>
    </location>
</feature>
<feature type="domain" description="C2H2-type" evidence="11">
    <location>
        <begin position="833"/>
        <end position="860"/>
    </location>
</feature>
<dbReference type="InterPro" id="IPR050329">
    <property type="entry name" value="GLI_C2H2-zinc-finger"/>
</dbReference>
<feature type="compositionally biased region" description="Low complexity" evidence="10">
    <location>
        <begin position="917"/>
        <end position="943"/>
    </location>
</feature>
<organism evidence="12 13">
    <name type="scientific">Tilletiopsis washingtonensis</name>
    <dbReference type="NCBI Taxonomy" id="58919"/>
    <lineage>
        <taxon>Eukaryota</taxon>
        <taxon>Fungi</taxon>
        <taxon>Dikarya</taxon>
        <taxon>Basidiomycota</taxon>
        <taxon>Ustilaginomycotina</taxon>
        <taxon>Exobasidiomycetes</taxon>
        <taxon>Entylomatales</taxon>
        <taxon>Entylomatales incertae sedis</taxon>
        <taxon>Tilletiopsis</taxon>
    </lineage>
</organism>
<dbReference type="OrthoDB" id="3437960at2759"/>
<dbReference type="InterPro" id="IPR013087">
    <property type="entry name" value="Znf_C2H2_type"/>
</dbReference>
<evidence type="ECO:0000313" key="13">
    <source>
        <dbReference type="Proteomes" id="UP000245946"/>
    </source>
</evidence>
<evidence type="ECO:0000256" key="5">
    <source>
        <dbReference type="ARBA" id="ARBA00022833"/>
    </source>
</evidence>
<dbReference type="FunFam" id="3.30.160.60:FF:002343">
    <property type="entry name" value="Zinc finger protein 33A"/>
    <property type="match status" value="1"/>
</dbReference>
<protein>
    <recommendedName>
        <fullName evidence="11">C2H2-type domain-containing protein</fullName>
    </recommendedName>
</protein>
<keyword evidence="2" id="KW-0479">Metal-binding</keyword>
<dbReference type="Gene3D" id="3.30.160.60">
    <property type="entry name" value="Classic Zinc Finger"/>
    <property type="match status" value="5"/>
</dbReference>
<feature type="compositionally biased region" description="Polar residues" evidence="10">
    <location>
        <begin position="306"/>
        <end position="331"/>
    </location>
</feature>
<keyword evidence="13" id="KW-1185">Reference proteome</keyword>
<dbReference type="Pfam" id="PF00096">
    <property type="entry name" value="zf-C2H2"/>
    <property type="match status" value="2"/>
</dbReference>
<dbReference type="Proteomes" id="UP000245946">
    <property type="component" value="Unassembled WGS sequence"/>
</dbReference>
<dbReference type="FunFam" id="3.30.160.60:FF:000065">
    <property type="entry name" value="B-cell CLL/lymphoma 6, member B"/>
    <property type="match status" value="1"/>
</dbReference>
<keyword evidence="3" id="KW-0677">Repeat</keyword>
<feature type="domain" description="C2H2-type" evidence="11">
    <location>
        <begin position="739"/>
        <end position="773"/>
    </location>
</feature>
<proteinExistence type="predicted"/>
<dbReference type="PROSITE" id="PS50157">
    <property type="entry name" value="ZINC_FINGER_C2H2_2"/>
    <property type="match status" value="6"/>
</dbReference>
<dbReference type="PANTHER" id="PTHR19818">
    <property type="entry name" value="ZINC FINGER PROTEIN ZIC AND GLI"/>
    <property type="match status" value="1"/>
</dbReference>
<dbReference type="STRING" id="58919.A0A316ZH77"/>
<dbReference type="RefSeq" id="XP_025601389.1">
    <property type="nucleotide sequence ID" value="XM_025739551.1"/>
</dbReference>
<gene>
    <name evidence="12" type="ORF">FA09DRAFT_2209</name>
</gene>
<dbReference type="AlphaFoldDB" id="A0A316ZH77"/>
<dbReference type="SMART" id="SM00355">
    <property type="entry name" value="ZnF_C2H2"/>
    <property type="match status" value="7"/>
</dbReference>
<feature type="domain" description="C2H2-type" evidence="11">
    <location>
        <begin position="861"/>
        <end position="888"/>
    </location>
</feature>
<evidence type="ECO:0000256" key="3">
    <source>
        <dbReference type="ARBA" id="ARBA00022737"/>
    </source>
</evidence>
<dbReference type="SUPFAM" id="SSF57667">
    <property type="entry name" value="beta-beta-alpha zinc fingers"/>
    <property type="match status" value="5"/>
</dbReference>
<dbReference type="FunFam" id="3.30.160.60:FF:000395">
    <property type="entry name" value="zinc finger protein 513"/>
    <property type="match status" value="1"/>
</dbReference>
<keyword evidence="6" id="KW-0805">Transcription regulation</keyword>
<evidence type="ECO:0000256" key="7">
    <source>
        <dbReference type="ARBA" id="ARBA00023163"/>
    </source>
</evidence>
<evidence type="ECO:0000256" key="10">
    <source>
        <dbReference type="SAM" id="MobiDB-lite"/>
    </source>
</evidence>
<dbReference type="GO" id="GO:0045944">
    <property type="term" value="P:positive regulation of transcription by RNA polymerase II"/>
    <property type="evidence" value="ECO:0007669"/>
    <property type="project" value="UniProtKB-ARBA"/>
</dbReference>
<feature type="domain" description="C2H2-type" evidence="11">
    <location>
        <begin position="774"/>
        <end position="802"/>
    </location>
</feature>
<feature type="domain" description="C2H2-type" evidence="11">
    <location>
        <begin position="803"/>
        <end position="832"/>
    </location>
</feature>
<dbReference type="PANTHER" id="PTHR19818:SF139">
    <property type="entry name" value="PAIR-RULE PROTEIN ODD-PAIRED"/>
    <property type="match status" value="1"/>
</dbReference>
<evidence type="ECO:0000256" key="9">
    <source>
        <dbReference type="PROSITE-ProRule" id="PRU00042"/>
    </source>
</evidence>
<evidence type="ECO:0000256" key="1">
    <source>
        <dbReference type="ARBA" id="ARBA00004123"/>
    </source>
</evidence>
<dbReference type="GeneID" id="37267097"/>
<keyword evidence="8" id="KW-0539">Nucleus</keyword>
<reference evidence="12 13" key="1">
    <citation type="journal article" date="2018" name="Mol. Biol. Evol.">
        <title>Broad Genomic Sampling Reveals a Smut Pathogenic Ancestry of the Fungal Clade Ustilaginomycotina.</title>
        <authorList>
            <person name="Kijpornyongpan T."/>
            <person name="Mondo S.J."/>
            <person name="Barry K."/>
            <person name="Sandor L."/>
            <person name="Lee J."/>
            <person name="Lipzen A."/>
            <person name="Pangilinan J."/>
            <person name="LaButti K."/>
            <person name="Hainaut M."/>
            <person name="Henrissat B."/>
            <person name="Grigoriev I.V."/>
            <person name="Spatafora J.W."/>
            <person name="Aime M.C."/>
        </authorList>
    </citation>
    <scope>NUCLEOTIDE SEQUENCE [LARGE SCALE GENOMIC DNA]</scope>
    <source>
        <strain evidence="12 13">MCA 4186</strain>
    </source>
</reference>
<dbReference type="EMBL" id="KZ819283">
    <property type="protein sequence ID" value="PWO01111.1"/>
    <property type="molecule type" value="Genomic_DNA"/>
</dbReference>
<feature type="region of interest" description="Disordered" evidence="10">
    <location>
        <begin position="897"/>
        <end position="943"/>
    </location>
</feature>
<evidence type="ECO:0000259" key="11">
    <source>
        <dbReference type="PROSITE" id="PS50157"/>
    </source>
</evidence>
<dbReference type="FunFam" id="3.30.160.60:FF:000125">
    <property type="entry name" value="Putative zinc finger protein 143"/>
    <property type="match status" value="1"/>
</dbReference>
<name>A0A316ZH77_9BASI</name>
<dbReference type="GO" id="GO:0008270">
    <property type="term" value="F:zinc ion binding"/>
    <property type="evidence" value="ECO:0007669"/>
    <property type="project" value="UniProtKB-KW"/>
</dbReference>
<dbReference type="InterPro" id="IPR036236">
    <property type="entry name" value="Znf_C2H2_sf"/>
</dbReference>
<sequence length="943" mass="96391">MAAGHGAAGSSEAAVRSERQASWEELFAQASSASLLKPDVAAASAPERTLPLSTDAAAAWCCEAVGGASHESADVACATCANPSLLNDVCTTGCVAAAPSSRASKKPSASACLAPAASPAAAVCCPVAPSPSSGCCSDACPPGCEEPTASPCAGADVVCPGSPCTEAVPCAGDECEIEPCPEPCIDGCVVAADGCPSVCDGFVPPDSCPEVPPAVVCGSKPTAHVAASLLAPAHAPAAAAHAADVTAGMYGGFDSFQELLDCCCCTDVYPAPARAGASTTSDSSAPRGAPCGAGCVTSCGTTPGASTSASVLSPVSVEQQSRSSGMSTPMQLSDSASSMLASSSRARSISFADLSSGGASTTTSSCFSAGNTPRTLDVDWSVSPARHGKQREQYGEHASAHSYFVLPGAVAHHGNGHRQHTELNCAQQPPHQHSDAGFCLPPAMTLCNSSHCGEEWHAHGQQSTRTLPHQPHTHQTHHHPFAFVPPPPSGRSGWNALDFQQRNAPVAMPPASPAETHICQWAGCGHHASSVAELVAHVHFAHLAGPQAPAQQQQSHLNHFGHAQAAPIAQQMQPPQQVCQWDSCSVAAPNMPHDTSGAGVLQHLLTAHLGREDSDPSALLAAFFGGEQMPSSATPAARGPAYTAAGIPTGKRRRLTQAAESIVHKSAPSHLDRAAAGFSNTTSPHATTTPGSSTHATPAPDNGGAHRCGWVGCGQLFESHAALTEHLGAAHVGSGHTEYACGWEGCERARTGQTFSQRQKVMRHLQTHTGDRPYQCATCSKRFSEPTTLQAQHMRTHTGARPYACDFPGCLKTFAVAGSLTIHKRTHSGEKPFRCTLCSFASSESSNLTKHLRVHSGERPFRCEVCNRGFSRPDQVSRHRKVHLKEAERATAAAAASAASASARSSVDGTGVGSGSGSSSDAASSASAGTSPALPSSAAPITS</sequence>
<keyword evidence="4 9" id="KW-0863">Zinc-finger</keyword>
<dbReference type="GO" id="GO:0005634">
    <property type="term" value="C:nucleus"/>
    <property type="evidence" value="ECO:0007669"/>
    <property type="project" value="UniProtKB-SubCell"/>
</dbReference>
<evidence type="ECO:0000256" key="4">
    <source>
        <dbReference type="ARBA" id="ARBA00022771"/>
    </source>
</evidence>
<comment type="subcellular location">
    <subcellularLocation>
        <location evidence="1">Nucleus</location>
    </subcellularLocation>
</comment>
<evidence type="ECO:0000256" key="6">
    <source>
        <dbReference type="ARBA" id="ARBA00023015"/>
    </source>
</evidence>